<organism evidence="1 2">
    <name type="scientific">Umezawaea endophytica</name>
    <dbReference type="NCBI Taxonomy" id="1654476"/>
    <lineage>
        <taxon>Bacteria</taxon>
        <taxon>Bacillati</taxon>
        <taxon>Actinomycetota</taxon>
        <taxon>Actinomycetes</taxon>
        <taxon>Pseudonocardiales</taxon>
        <taxon>Pseudonocardiaceae</taxon>
        <taxon>Umezawaea</taxon>
    </lineage>
</organism>
<dbReference type="AlphaFoldDB" id="A0A9X2VX82"/>
<sequence length="170" mass="17690">MATSPTTTSSKPDVPFTASANDVITQLNLQLPILMTGESPTNIPVVMREPGVFGGPVKPGVEIYLRSSGNAFSPLLATVVRVTGVNGTVQAPARLLSGVGVSHYALSPDVIDAFREDALPHLSAVSRTRTTLTVGTYYDLTIVVLETSSIAFIFTPVGVSPPPGVENLGA</sequence>
<evidence type="ECO:0000313" key="2">
    <source>
        <dbReference type="Proteomes" id="UP001141259"/>
    </source>
</evidence>
<name>A0A9X2VX82_9PSEU</name>
<protein>
    <submittedName>
        <fullName evidence="1">Uncharacterized protein</fullName>
    </submittedName>
</protein>
<dbReference type="Proteomes" id="UP001141259">
    <property type="component" value="Unassembled WGS sequence"/>
</dbReference>
<dbReference type="EMBL" id="JANYMP010000040">
    <property type="protein sequence ID" value="MCS7484062.1"/>
    <property type="molecule type" value="Genomic_DNA"/>
</dbReference>
<accession>A0A9X2VX82</accession>
<gene>
    <name evidence="1" type="ORF">NZH93_45130</name>
</gene>
<comment type="caution">
    <text evidence="1">The sequence shown here is derived from an EMBL/GenBank/DDBJ whole genome shotgun (WGS) entry which is preliminary data.</text>
</comment>
<dbReference type="RefSeq" id="WP_259629513.1">
    <property type="nucleotide sequence ID" value="NZ_JANYMP010000040.1"/>
</dbReference>
<reference evidence="1" key="1">
    <citation type="submission" date="2022-08" db="EMBL/GenBank/DDBJ databases">
        <authorList>
            <person name="Tistechok S."/>
            <person name="Samborskyy M."/>
            <person name="Roman I."/>
        </authorList>
    </citation>
    <scope>NUCLEOTIDE SEQUENCE</scope>
    <source>
        <strain evidence="1">DSM 103496</strain>
    </source>
</reference>
<proteinExistence type="predicted"/>
<evidence type="ECO:0000313" key="1">
    <source>
        <dbReference type="EMBL" id="MCS7484062.1"/>
    </source>
</evidence>
<keyword evidence="2" id="KW-1185">Reference proteome</keyword>